<keyword evidence="1" id="KW-1133">Transmembrane helix</keyword>
<evidence type="ECO:0000313" key="2">
    <source>
        <dbReference type="EMBL" id="ETW37830.1"/>
    </source>
</evidence>
<dbReference type="Proteomes" id="UP000030708">
    <property type="component" value="Unassembled WGS sequence"/>
</dbReference>
<dbReference type="EMBL" id="KI926339">
    <property type="protein sequence ID" value="ETW37830.1"/>
    <property type="molecule type" value="Genomic_DNA"/>
</dbReference>
<organism evidence="2 3">
    <name type="scientific">Plasmodium falciparum Tanzania</name>
    <name type="common">2000708</name>
    <dbReference type="NCBI Taxonomy" id="1036725"/>
    <lineage>
        <taxon>Eukaryota</taxon>
        <taxon>Sar</taxon>
        <taxon>Alveolata</taxon>
        <taxon>Apicomplexa</taxon>
        <taxon>Aconoidasida</taxon>
        <taxon>Haemosporida</taxon>
        <taxon>Plasmodiidae</taxon>
        <taxon>Plasmodium</taxon>
        <taxon>Plasmodium (Laverania)</taxon>
    </lineage>
</organism>
<gene>
    <name evidence="2" type="ORF">PFTANZ_01480</name>
</gene>
<evidence type="ECO:0000313" key="3">
    <source>
        <dbReference type="Proteomes" id="UP000030708"/>
    </source>
</evidence>
<name>A0A024WBT7_PLAFA</name>
<feature type="transmembrane region" description="Helical" evidence="1">
    <location>
        <begin position="6"/>
        <end position="28"/>
    </location>
</feature>
<dbReference type="AlphaFoldDB" id="A0A024WBT7"/>
<reference evidence="2 3" key="2">
    <citation type="submission" date="2013-02" db="EMBL/GenBank/DDBJ databases">
        <title>The Genome Sequence of Plasmodium falciparum Tanzania (2000708).</title>
        <authorList>
            <consortium name="The Broad Institute Genome Sequencing Platform"/>
            <consortium name="The Broad Institute Genome Sequencing Center for Infectious Disease"/>
            <person name="Neafsey D."/>
            <person name="Cheeseman I."/>
            <person name="Volkman S."/>
            <person name="Adams J."/>
            <person name="Walker B."/>
            <person name="Young S.K."/>
            <person name="Zeng Q."/>
            <person name="Gargeya S."/>
            <person name="Fitzgerald M."/>
            <person name="Haas B."/>
            <person name="Abouelleil A."/>
            <person name="Alvarado L."/>
            <person name="Arachchi H.M."/>
            <person name="Berlin A.M."/>
            <person name="Chapman S.B."/>
            <person name="Dewar J."/>
            <person name="Goldberg J."/>
            <person name="Griggs A."/>
            <person name="Gujja S."/>
            <person name="Hansen M."/>
            <person name="Howarth C."/>
            <person name="Imamovic A."/>
            <person name="Larimer J."/>
            <person name="McCowan C."/>
            <person name="Murphy C."/>
            <person name="Neiman D."/>
            <person name="Pearson M."/>
            <person name="Priest M."/>
            <person name="Roberts A."/>
            <person name="Saif S."/>
            <person name="Shea T."/>
            <person name="Sisk P."/>
            <person name="Sykes S."/>
            <person name="Wortman J."/>
            <person name="Nusbaum C."/>
            <person name="Birren B."/>
        </authorList>
    </citation>
    <scope>NUCLEOTIDE SEQUENCE [LARGE SCALE GENOMIC DNA]</scope>
    <source>
        <strain evidence="3">Tanzania (2000708)</strain>
    </source>
</reference>
<accession>A0A024WBT7</accession>
<reference evidence="2 3" key="1">
    <citation type="submission" date="2013-02" db="EMBL/GenBank/DDBJ databases">
        <title>The Genome Annotation of Plasmodium falciparum Tanzania (2000708).</title>
        <authorList>
            <consortium name="The Broad Institute Genome Sequencing Platform"/>
            <consortium name="The Broad Institute Genome Sequencing Center for Infectious Disease"/>
            <person name="Neafsey D."/>
            <person name="Hoffman S."/>
            <person name="Volkman S."/>
            <person name="Rosenthal P."/>
            <person name="Walker B."/>
            <person name="Young S.K."/>
            <person name="Zeng Q."/>
            <person name="Gargeya S."/>
            <person name="Fitzgerald M."/>
            <person name="Haas B."/>
            <person name="Abouelleil A."/>
            <person name="Allen A.W."/>
            <person name="Alvarado L."/>
            <person name="Arachchi H.M."/>
            <person name="Berlin A.M."/>
            <person name="Chapman S.B."/>
            <person name="Gainer-Dewar J."/>
            <person name="Goldberg J."/>
            <person name="Griggs A."/>
            <person name="Gujja S."/>
            <person name="Hansen M."/>
            <person name="Howarth C."/>
            <person name="Imamovic A."/>
            <person name="Ireland A."/>
            <person name="Larimer J."/>
            <person name="McCowan C."/>
            <person name="Murphy C."/>
            <person name="Pearson M."/>
            <person name="Poon T.W."/>
            <person name="Priest M."/>
            <person name="Roberts A."/>
            <person name="Saif S."/>
            <person name="Shea T."/>
            <person name="Sisk P."/>
            <person name="Sykes S."/>
            <person name="Wortman J."/>
            <person name="Nusbaum C."/>
            <person name="Birren B."/>
        </authorList>
    </citation>
    <scope>NUCLEOTIDE SEQUENCE [LARGE SCALE GENOMIC DNA]</scope>
    <source>
        <strain evidence="3">Tanzania (2000708)</strain>
    </source>
</reference>
<keyword evidence="1" id="KW-0812">Transmembrane</keyword>
<protein>
    <submittedName>
        <fullName evidence="2">Uncharacterized protein</fullName>
    </submittedName>
</protein>
<proteinExistence type="predicted"/>
<keyword evidence="1" id="KW-0472">Membrane</keyword>
<evidence type="ECO:0000256" key="1">
    <source>
        <dbReference type="SAM" id="Phobius"/>
    </source>
</evidence>
<sequence>MDQINFLIIIKIFLIMCDMTTFENFLLINKNKKLMDDNILYINSLINNYFFFDSYKNNIKEFNGKDNNIIFPMEKGICMDMYIMKDNNLLIYNLNYYKLVKKFYNIFKNDKILKIYFFFDCRKISHTLLNLSSIFYNLQFLNNQQFVKYIYDKEGILLSPKNIYDISKFVIFYGNCMLKKSKIFEFLTSSFGKNVSIQKNDLIKDAYVFLIRGE</sequence>